<evidence type="ECO:0000313" key="3">
    <source>
        <dbReference type="EMBL" id="KAF2619522.1"/>
    </source>
</evidence>
<dbReference type="AlphaFoldDB" id="A0A8S9K0K3"/>
<dbReference type="Proteomes" id="UP000712281">
    <property type="component" value="Unassembled WGS sequence"/>
</dbReference>
<organism evidence="2">
    <name type="scientific">Brassica cretica</name>
    <name type="common">Mustard</name>
    <dbReference type="NCBI Taxonomy" id="69181"/>
    <lineage>
        <taxon>Eukaryota</taxon>
        <taxon>Viridiplantae</taxon>
        <taxon>Streptophyta</taxon>
        <taxon>Embryophyta</taxon>
        <taxon>Tracheophyta</taxon>
        <taxon>Spermatophyta</taxon>
        <taxon>Magnoliopsida</taxon>
        <taxon>eudicotyledons</taxon>
        <taxon>Gunneridae</taxon>
        <taxon>Pentapetalae</taxon>
        <taxon>rosids</taxon>
        <taxon>malvids</taxon>
        <taxon>Brassicales</taxon>
        <taxon>Brassicaceae</taxon>
        <taxon>Brassiceae</taxon>
        <taxon>Brassica</taxon>
    </lineage>
</organism>
<accession>A0A8S9K0K3</accession>
<sequence>MKADNQTFQEGGGVVVVKSIAQPEPHQTAHTSHLGGTNDRGSVQGVHLNTNKKFWHETNPIIRPTHQFITEALNYQKRFTDQPDQPYLGSYESNYERASTKAICYVKEEYLGVQIKKNQARNPNQPEDLVY</sequence>
<gene>
    <name evidence="3" type="ORF">F2Q68_00039985</name>
    <name evidence="2" type="ORF">F2Q70_00039280</name>
</gene>
<evidence type="ECO:0000256" key="1">
    <source>
        <dbReference type="SAM" id="MobiDB-lite"/>
    </source>
</evidence>
<name>A0A8S9K0K3_BRACR</name>
<dbReference type="EMBL" id="QGKW02000007">
    <property type="protein sequence ID" value="KAF2619522.1"/>
    <property type="molecule type" value="Genomic_DNA"/>
</dbReference>
<feature type="region of interest" description="Disordered" evidence="1">
    <location>
        <begin position="25"/>
        <end position="45"/>
    </location>
</feature>
<proteinExistence type="predicted"/>
<evidence type="ECO:0000313" key="2">
    <source>
        <dbReference type="EMBL" id="KAF2587895.1"/>
    </source>
</evidence>
<protein>
    <submittedName>
        <fullName evidence="2">Uncharacterized protein</fullName>
    </submittedName>
</protein>
<feature type="compositionally biased region" description="Polar residues" evidence="1">
    <location>
        <begin position="28"/>
        <end position="45"/>
    </location>
</feature>
<comment type="caution">
    <text evidence="2">The sequence shown here is derived from an EMBL/GenBank/DDBJ whole genome shotgun (WGS) entry which is preliminary data.</text>
</comment>
<dbReference type="EMBL" id="QGKY02000190">
    <property type="protein sequence ID" value="KAF2587895.1"/>
    <property type="molecule type" value="Genomic_DNA"/>
</dbReference>
<reference evidence="2" key="1">
    <citation type="submission" date="2019-12" db="EMBL/GenBank/DDBJ databases">
        <title>Genome sequencing and annotation of Brassica cretica.</title>
        <authorList>
            <person name="Studholme D.J."/>
            <person name="Sarris P.F."/>
        </authorList>
    </citation>
    <scope>NUCLEOTIDE SEQUENCE</scope>
    <source>
        <strain evidence="3">PFS-001/15</strain>
        <strain evidence="2">PFS-102/07</strain>
        <tissue evidence="2">Leaf</tissue>
    </source>
</reference>